<evidence type="ECO:0000256" key="1">
    <source>
        <dbReference type="SAM" id="Phobius"/>
    </source>
</evidence>
<reference evidence="3" key="1">
    <citation type="journal article" date="2006" name="PLoS Biol.">
        <title>Macronuclear genome sequence of the ciliate Tetrahymena thermophila, a model eukaryote.</title>
        <authorList>
            <person name="Eisen J.A."/>
            <person name="Coyne R.S."/>
            <person name="Wu M."/>
            <person name="Wu D."/>
            <person name="Thiagarajan M."/>
            <person name="Wortman J.R."/>
            <person name="Badger J.H."/>
            <person name="Ren Q."/>
            <person name="Amedeo P."/>
            <person name="Jones K.M."/>
            <person name="Tallon L.J."/>
            <person name="Delcher A.L."/>
            <person name="Salzberg S.L."/>
            <person name="Silva J.C."/>
            <person name="Haas B.J."/>
            <person name="Majoros W.H."/>
            <person name="Farzad M."/>
            <person name="Carlton J.M."/>
            <person name="Smith R.K. Jr."/>
            <person name="Garg J."/>
            <person name="Pearlman R.E."/>
            <person name="Karrer K.M."/>
            <person name="Sun L."/>
            <person name="Manning G."/>
            <person name="Elde N.C."/>
            <person name="Turkewitz A.P."/>
            <person name="Asai D.J."/>
            <person name="Wilkes D.E."/>
            <person name="Wang Y."/>
            <person name="Cai H."/>
            <person name="Collins K."/>
            <person name="Stewart B.A."/>
            <person name="Lee S.R."/>
            <person name="Wilamowska K."/>
            <person name="Weinberg Z."/>
            <person name="Ruzzo W.L."/>
            <person name="Wloga D."/>
            <person name="Gaertig J."/>
            <person name="Frankel J."/>
            <person name="Tsao C.-C."/>
            <person name="Gorovsky M.A."/>
            <person name="Keeling P.J."/>
            <person name="Waller R.F."/>
            <person name="Patron N.J."/>
            <person name="Cherry J.M."/>
            <person name="Stover N.A."/>
            <person name="Krieger C.J."/>
            <person name="del Toro C."/>
            <person name="Ryder H.F."/>
            <person name="Williamson S.C."/>
            <person name="Barbeau R.A."/>
            <person name="Hamilton E.P."/>
            <person name="Orias E."/>
        </authorList>
    </citation>
    <scope>NUCLEOTIDE SEQUENCE [LARGE SCALE GENOMIC DNA]</scope>
    <source>
        <strain evidence="3">SB210</strain>
    </source>
</reference>
<organism evidence="2 3">
    <name type="scientific">Tetrahymena thermophila (strain SB210)</name>
    <dbReference type="NCBI Taxonomy" id="312017"/>
    <lineage>
        <taxon>Eukaryota</taxon>
        <taxon>Sar</taxon>
        <taxon>Alveolata</taxon>
        <taxon>Ciliophora</taxon>
        <taxon>Intramacronucleata</taxon>
        <taxon>Oligohymenophorea</taxon>
        <taxon>Hymenostomatida</taxon>
        <taxon>Tetrahymenina</taxon>
        <taxon>Tetrahymenidae</taxon>
        <taxon>Tetrahymena</taxon>
    </lineage>
</organism>
<keyword evidence="3" id="KW-1185">Reference proteome</keyword>
<dbReference type="InParanoid" id="W7X6F2"/>
<dbReference type="KEGG" id="tet:TTHERM_001388162"/>
<feature type="transmembrane region" description="Helical" evidence="1">
    <location>
        <begin position="60"/>
        <end position="84"/>
    </location>
</feature>
<evidence type="ECO:0000313" key="2">
    <source>
        <dbReference type="EMBL" id="EWS71933.1"/>
    </source>
</evidence>
<dbReference type="AlphaFoldDB" id="W7X6F2"/>
<feature type="transmembrane region" description="Helical" evidence="1">
    <location>
        <begin position="96"/>
        <end position="116"/>
    </location>
</feature>
<dbReference type="GeneID" id="24442271"/>
<keyword evidence="1" id="KW-0472">Membrane</keyword>
<proteinExistence type="predicted"/>
<sequence>MLRYLKSFPQNYTQNPMQKKVEKGVEISAKNNFPKKSYQQYNSKQLMLIYVNDFIHIQNYLLIIFTFFKIKQNFILMILFNLLRDKQYSSYFSPSFTYYQSFKTLVSIYFSFIFIFKSHQ</sequence>
<name>W7X6F2_TETTS</name>
<evidence type="ECO:0000313" key="3">
    <source>
        <dbReference type="Proteomes" id="UP000009168"/>
    </source>
</evidence>
<protein>
    <submittedName>
        <fullName evidence="2">Transmembrane protein, putative</fullName>
    </submittedName>
</protein>
<dbReference type="EMBL" id="GG662457">
    <property type="protein sequence ID" value="EWS71933.1"/>
    <property type="molecule type" value="Genomic_DNA"/>
</dbReference>
<accession>W7X6F2</accession>
<dbReference type="RefSeq" id="XP_012655534.1">
    <property type="nucleotide sequence ID" value="XM_012800080.1"/>
</dbReference>
<gene>
    <name evidence="2" type="ORF">TTHERM_001388162</name>
</gene>
<dbReference type="Proteomes" id="UP000009168">
    <property type="component" value="Unassembled WGS sequence"/>
</dbReference>
<keyword evidence="1" id="KW-1133">Transmembrane helix</keyword>
<keyword evidence="1 2" id="KW-0812">Transmembrane</keyword>